<evidence type="ECO:0000256" key="4">
    <source>
        <dbReference type="ARBA" id="ARBA00022729"/>
    </source>
</evidence>
<dbReference type="Gene3D" id="2.60.40.3330">
    <property type="match status" value="1"/>
</dbReference>
<keyword evidence="4 5" id="KW-0732">Signal</keyword>
<dbReference type="AlphaFoldDB" id="A0A915PG76"/>
<keyword evidence="6" id="KW-1185">Reference proteome</keyword>
<sequence length="154" mass="17262">MIAILVLCSFVGLVISDSPKFSEIISTRSTAATGILMCGDTPATDVRVKLFRKASNDAKEVLSSKKTATNGHFEIDGDTAGRDEQGIEPMIRFYHRCDDDLKKTPKKVGYRAFSITYPKEYVTIGRVPRKSFNVGKLNLQIMYPKESRDMEFID</sequence>
<evidence type="ECO:0000256" key="1">
    <source>
        <dbReference type="ARBA" id="ARBA00004613"/>
    </source>
</evidence>
<name>A0A915PG76_9BILA</name>
<accession>A0A915PG76</accession>
<evidence type="ECO:0000256" key="3">
    <source>
        <dbReference type="ARBA" id="ARBA00022525"/>
    </source>
</evidence>
<dbReference type="GO" id="GO:0009986">
    <property type="term" value="C:cell surface"/>
    <property type="evidence" value="ECO:0007669"/>
    <property type="project" value="InterPro"/>
</dbReference>
<dbReference type="PANTHER" id="PTHR21700">
    <property type="entry name" value="TRANSTHYRETIN-LIKE FAMILY PROTEIN-RELATED"/>
    <property type="match status" value="1"/>
</dbReference>
<protein>
    <submittedName>
        <fullName evidence="7">Transthyretin/hydroxyisourate hydrolase domain-containing protein</fullName>
    </submittedName>
</protein>
<dbReference type="WBParaSite" id="sdigi.contig151.g5286.t1">
    <property type="protein sequence ID" value="sdigi.contig151.g5286.t1"/>
    <property type="gene ID" value="sdigi.contig151.g5286"/>
</dbReference>
<dbReference type="InterPro" id="IPR038479">
    <property type="entry name" value="Transthyretin-like_sf"/>
</dbReference>
<evidence type="ECO:0000256" key="2">
    <source>
        <dbReference type="ARBA" id="ARBA00010112"/>
    </source>
</evidence>
<comment type="subcellular location">
    <subcellularLocation>
        <location evidence="1">Secreted</location>
    </subcellularLocation>
</comment>
<comment type="similarity">
    <text evidence="2">Belongs to the nematode transthyretin-like family.</text>
</comment>
<dbReference type="PANTHER" id="PTHR21700:SF48">
    <property type="entry name" value="TRANSTHYRETIN-LIKE FAMILY PROTEIN"/>
    <property type="match status" value="1"/>
</dbReference>
<reference evidence="7" key="1">
    <citation type="submission" date="2022-11" db="UniProtKB">
        <authorList>
            <consortium name="WormBaseParasite"/>
        </authorList>
    </citation>
    <scope>IDENTIFICATION</scope>
</reference>
<evidence type="ECO:0000313" key="6">
    <source>
        <dbReference type="Proteomes" id="UP000887581"/>
    </source>
</evidence>
<dbReference type="GO" id="GO:0005576">
    <property type="term" value="C:extracellular region"/>
    <property type="evidence" value="ECO:0007669"/>
    <property type="project" value="UniProtKB-SubCell"/>
</dbReference>
<keyword evidence="3" id="KW-0964">Secreted</keyword>
<proteinExistence type="inferred from homology"/>
<dbReference type="Proteomes" id="UP000887581">
    <property type="component" value="Unplaced"/>
</dbReference>
<dbReference type="InterPro" id="IPR001534">
    <property type="entry name" value="Transthyretin-like"/>
</dbReference>
<evidence type="ECO:0000313" key="7">
    <source>
        <dbReference type="WBParaSite" id="sdigi.contig151.g5286.t1"/>
    </source>
</evidence>
<feature type="signal peptide" evidence="5">
    <location>
        <begin position="1"/>
        <end position="16"/>
    </location>
</feature>
<feature type="chain" id="PRO_5037341194" evidence="5">
    <location>
        <begin position="17"/>
        <end position="154"/>
    </location>
</feature>
<organism evidence="6 7">
    <name type="scientific">Setaria digitata</name>
    <dbReference type="NCBI Taxonomy" id="48799"/>
    <lineage>
        <taxon>Eukaryota</taxon>
        <taxon>Metazoa</taxon>
        <taxon>Ecdysozoa</taxon>
        <taxon>Nematoda</taxon>
        <taxon>Chromadorea</taxon>
        <taxon>Rhabditida</taxon>
        <taxon>Spirurina</taxon>
        <taxon>Spiruromorpha</taxon>
        <taxon>Filarioidea</taxon>
        <taxon>Setariidae</taxon>
        <taxon>Setaria</taxon>
    </lineage>
</organism>
<dbReference type="Pfam" id="PF01060">
    <property type="entry name" value="TTR-52"/>
    <property type="match status" value="1"/>
</dbReference>
<evidence type="ECO:0000256" key="5">
    <source>
        <dbReference type="SAM" id="SignalP"/>
    </source>
</evidence>